<evidence type="ECO:0000256" key="1">
    <source>
        <dbReference type="SAM" id="MobiDB-lite"/>
    </source>
</evidence>
<accession>A0A4Y9XYV8</accession>
<comment type="caution">
    <text evidence="3">The sequence shown here is derived from an EMBL/GenBank/DDBJ whole genome shotgun (WGS) entry which is preliminary data.</text>
</comment>
<organism evidence="3 4">
    <name type="scientific">Rhodofomes roseus</name>
    <dbReference type="NCBI Taxonomy" id="34475"/>
    <lineage>
        <taxon>Eukaryota</taxon>
        <taxon>Fungi</taxon>
        <taxon>Dikarya</taxon>
        <taxon>Basidiomycota</taxon>
        <taxon>Agaricomycotina</taxon>
        <taxon>Agaricomycetes</taxon>
        <taxon>Polyporales</taxon>
        <taxon>Rhodofomes</taxon>
    </lineage>
</organism>
<feature type="region of interest" description="Disordered" evidence="1">
    <location>
        <begin position="1"/>
        <end position="39"/>
    </location>
</feature>
<dbReference type="STRING" id="34475.A0A4Y9XYV8"/>
<dbReference type="EMBL" id="SEKV01000651">
    <property type="protein sequence ID" value="TFY54868.1"/>
    <property type="molecule type" value="Genomic_DNA"/>
</dbReference>
<evidence type="ECO:0000313" key="4">
    <source>
        <dbReference type="Proteomes" id="UP000298390"/>
    </source>
</evidence>
<keyword evidence="2" id="KW-1133">Transmembrane helix</keyword>
<evidence type="ECO:0000256" key="2">
    <source>
        <dbReference type="SAM" id="Phobius"/>
    </source>
</evidence>
<keyword evidence="2" id="KW-0472">Membrane</keyword>
<reference evidence="3 4" key="1">
    <citation type="submission" date="2019-01" db="EMBL/GenBank/DDBJ databases">
        <title>Genome sequencing of the rare red list fungi Fomitopsis rosea.</title>
        <authorList>
            <person name="Buettner E."/>
            <person name="Kellner H."/>
        </authorList>
    </citation>
    <scope>NUCLEOTIDE SEQUENCE [LARGE SCALE GENOMIC DNA]</scope>
    <source>
        <strain evidence="3 4">DSM 105464</strain>
    </source>
</reference>
<protein>
    <submittedName>
        <fullName evidence="3">Uncharacterized protein</fullName>
    </submittedName>
</protein>
<name>A0A4Y9XYV8_9APHY</name>
<evidence type="ECO:0000313" key="3">
    <source>
        <dbReference type="EMBL" id="TFY54868.1"/>
    </source>
</evidence>
<proteinExistence type="predicted"/>
<dbReference type="AlphaFoldDB" id="A0A4Y9XYV8"/>
<gene>
    <name evidence="3" type="ORF">EVJ58_g8602</name>
</gene>
<sequence length="195" mass="20827">MCRQSTAPPPAHGFQRAGSLIGTPAEQETAGGSTGSPATARYLSSTSTSSLQAVSPASRSVRVRGLSPISLIYHNELAVGAYDDPSTMSFLSTLVKPLAYVSLPVFALHTLSKLSPIARYYIRLALYLSTPGVCSTWGVVCAVGMSLVGRKFDMFKFFVVVRTFHMIASRVLDIRLAAGFEDVRAGYERASAGEV</sequence>
<keyword evidence="2" id="KW-0812">Transmembrane</keyword>
<feature type="transmembrane region" description="Helical" evidence="2">
    <location>
        <begin position="124"/>
        <end position="148"/>
    </location>
</feature>
<dbReference type="Proteomes" id="UP000298390">
    <property type="component" value="Unassembled WGS sequence"/>
</dbReference>